<sequence>MNHNEQKIVLFPKWREDMEKEAYRALREKRFHDALEDFDTLLSYEIDKQEIAVGKLTCLIELGLQDQAESMCEKLLAKRDDQYYSYVHIYATLLFQANKYQEVSELLEEVFQYNTIPDPFHAQLDTLYQVNEKLRTEQQEKQALSTLKELQEAVKQNDTVVQWHLVNHLHQIDLSAYLTLFQDMLMDETVHPVIKTSILGLLQADSIDKEMTIKKFSKTMVINPSTYPFIMDHPFRNNLRKKLEELEQQNPSLFELADQLLYRYLYVTYPFIPDNSNVHLMKQALYELVHASFVDENQQGNRNKDEDKDVKFYIEEIIYCEKIYFSIMDE</sequence>
<proteinExistence type="predicted"/>
<dbReference type="SUPFAM" id="SSF116965">
    <property type="entry name" value="Hypothetical protein MPN330"/>
    <property type="match status" value="1"/>
</dbReference>
<name>A0A917TL26_9BACI</name>
<reference evidence="1" key="2">
    <citation type="submission" date="2020-09" db="EMBL/GenBank/DDBJ databases">
        <authorList>
            <person name="Sun Q."/>
            <person name="Zhou Y."/>
        </authorList>
    </citation>
    <scope>NUCLEOTIDE SEQUENCE</scope>
    <source>
        <strain evidence="1">CGMCC 1.6333</strain>
    </source>
</reference>
<accession>A0A917TL26</accession>
<reference evidence="1" key="1">
    <citation type="journal article" date="2014" name="Int. J. Syst. Evol. Microbiol.">
        <title>Complete genome sequence of Corynebacterium casei LMG S-19264T (=DSM 44701T), isolated from a smear-ripened cheese.</title>
        <authorList>
            <consortium name="US DOE Joint Genome Institute (JGI-PGF)"/>
            <person name="Walter F."/>
            <person name="Albersmeier A."/>
            <person name="Kalinowski J."/>
            <person name="Ruckert C."/>
        </authorList>
    </citation>
    <scope>NUCLEOTIDE SEQUENCE</scope>
    <source>
        <strain evidence="1">CGMCC 1.6333</strain>
    </source>
</reference>
<keyword evidence="2" id="KW-1185">Reference proteome</keyword>
<dbReference type="OrthoDB" id="2961242at2"/>
<dbReference type="InterPro" id="IPR011990">
    <property type="entry name" value="TPR-like_helical_dom_sf"/>
</dbReference>
<dbReference type="SUPFAM" id="SSF48452">
    <property type="entry name" value="TPR-like"/>
    <property type="match status" value="1"/>
</dbReference>
<evidence type="ECO:0000313" key="2">
    <source>
        <dbReference type="Proteomes" id="UP000618460"/>
    </source>
</evidence>
<evidence type="ECO:0000313" key="1">
    <source>
        <dbReference type="EMBL" id="GGM27120.1"/>
    </source>
</evidence>
<dbReference type="Pfam" id="PF11428">
    <property type="entry name" value="DUF3196"/>
    <property type="match status" value="1"/>
</dbReference>
<dbReference type="RefSeq" id="WP_117157188.1">
    <property type="nucleotide sequence ID" value="NZ_BMLG01000003.1"/>
</dbReference>
<gene>
    <name evidence="1" type="primary">ysoA</name>
    <name evidence="1" type="ORF">GCM10011351_11140</name>
</gene>
<dbReference type="AlphaFoldDB" id="A0A917TL26"/>
<dbReference type="InterPro" id="IPR024503">
    <property type="entry name" value="DUF3196"/>
</dbReference>
<dbReference type="EMBL" id="BMLG01000003">
    <property type="protein sequence ID" value="GGM27120.1"/>
    <property type="molecule type" value="Genomic_DNA"/>
</dbReference>
<comment type="caution">
    <text evidence="1">The sequence shown here is derived from an EMBL/GenBank/DDBJ whole genome shotgun (WGS) entry which is preliminary data.</text>
</comment>
<protein>
    <submittedName>
        <fullName evidence="1">TPR repeat-containing protein YsoA</fullName>
    </submittedName>
</protein>
<dbReference type="Proteomes" id="UP000618460">
    <property type="component" value="Unassembled WGS sequence"/>
</dbReference>
<dbReference type="Gene3D" id="1.25.40.10">
    <property type="entry name" value="Tetratricopeptide repeat domain"/>
    <property type="match status" value="1"/>
</dbReference>
<organism evidence="1 2">
    <name type="scientific">Paraliobacillus quinghaiensis</name>
    <dbReference type="NCBI Taxonomy" id="470815"/>
    <lineage>
        <taxon>Bacteria</taxon>
        <taxon>Bacillati</taxon>
        <taxon>Bacillota</taxon>
        <taxon>Bacilli</taxon>
        <taxon>Bacillales</taxon>
        <taxon>Bacillaceae</taxon>
        <taxon>Paraliobacillus</taxon>
    </lineage>
</organism>